<dbReference type="Pfam" id="PF10728">
    <property type="entry name" value="DUF2520"/>
    <property type="match status" value="1"/>
</dbReference>
<dbReference type="InterPro" id="IPR037108">
    <property type="entry name" value="TM1727-like_C_sf"/>
</dbReference>
<reference evidence="3 4" key="1">
    <citation type="submission" date="2018-03" db="EMBL/GenBank/DDBJ databases">
        <title>Genome sequence of Clostridium vincentii DSM 10228.</title>
        <authorList>
            <person name="Poehlein A."/>
            <person name="Daniel R."/>
        </authorList>
    </citation>
    <scope>NUCLEOTIDE SEQUENCE [LARGE SCALE GENOMIC DNA]</scope>
    <source>
        <strain evidence="3 4">DSM 10228</strain>
    </source>
</reference>
<evidence type="ECO:0000313" key="3">
    <source>
        <dbReference type="EMBL" id="PRR81556.1"/>
    </source>
</evidence>
<dbReference type="EMBL" id="PVXQ01000027">
    <property type="protein sequence ID" value="PRR81556.1"/>
    <property type="molecule type" value="Genomic_DNA"/>
</dbReference>
<accession>A0A2T0BCD4</accession>
<keyword evidence="4" id="KW-1185">Reference proteome</keyword>
<proteinExistence type="predicted"/>
<organism evidence="3 4">
    <name type="scientific">Clostridium vincentii</name>
    <dbReference type="NCBI Taxonomy" id="52704"/>
    <lineage>
        <taxon>Bacteria</taxon>
        <taxon>Bacillati</taxon>
        <taxon>Bacillota</taxon>
        <taxon>Clostridia</taxon>
        <taxon>Eubacteriales</taxon>
        <taxon>Clostridiaceae</taxon>
        <taxon>Clostridium</taxon>
    </lineage>
</organism>
<dbReference type="SUPFAM" id="SSF48179">
    <property type="entry name" value="6-phosphogluconate dehydrogenase C-terminal domain-like"/>
    <property type="match status" value="1"/>
</dbReference>
<evidence type="ECO:0000259" key="2">
    <source>
        <dbReference type="Pfam" id="PF10728"/>
    </source>
</evidence>
<gene>
    <name evidence="3" type="ORF">CLVI_23910</name>
</gene>
<protein>
    <submittedName>
        <fullName evidence="3">Prephenate dehydrogenase</fullName>
    </submittedName>
</protein>
<feature type="domain" description="Pyrroline-5-carboxylate reductase catalytic N-terminal" evidence="1">
    <location>
        <begin position="7"/>
        <end position="93"/>
    </location>
</feature>
<dbReference type="PANTHER" id="PTHR40459:SF1">
    <property type="entry name" value="CONSERVED HYPOTHETICAL ALANINE AND LEUCINE RICH PROTEIN"/>
    <property type="match status" value="1"/>
</dbReference>
<dbReference type="Gene3D" id="1.10.1040.20">
    <property type="entry name" value="ProC-like, C-terminal domain"/>
    <property type="match status" value="1"/>
</dbReference>
<dbReference type="InterPro" id="IPR018931">
    <property type="entry name" value="DUF2520"/>
</dbReference>
<sequence>MEVVTIRIGFIGAGKVGFSLGKYFRDNNLNVIGYYSKNLDSAKEAAEFTDSKYYYDMENLVKECDTIFITTPDETIKKIWSSVKQLSIKGKIICHCSGSLSSRVFSNIEYYNSYGYSIHPMFAFNHKYNSYNDLDKAFFTIEGPLEKMDIIKNLILGIGNKIKVISAENKVKYHVASVIASNHVIALVQVAVEDLKQCGFNEEDALESLYPLISNNIKNIGSDGIINSLTGPIERADGGTIKNHLECLGDEDRELYKLLSRKLIRIAKKKNKDRNYRQIEDMIGD</sequence>
<comment type="caution">
    <text evidence="3">The sequence shown here is derived from an EMBL/GenBank/DDBJ whole genome shotgun (WGS) entry which is preliminary data.</text>
</comment>
<evidence type="ECO:0000313" key="4">
    <source>
        <dbReference type="Proteomes" id="UP000239471"/>
    </source>
</evidence>
<dbReference type="InterPro" id="IPR028939">
    <property type="entry name" value="P5C_Rdtase_cat_N"/>
</dbReference>
<dbReference type="AlphaFoldDB" id="A0A2T0BCD4"/>
<dbReference type="SUPFAM" id="SSF51735">
    <property type="entry name" value="NAD(P)-binding Rossmann-fold domains"/>
    <property type="match status" value="1"/>
</dbReference>
<dbReference type="InterPro" id="IPR036291">
    <property type="entry name" value="NAD(P)-bd_dom_sf"/>
</dbReference>
<evidence type="ECO:0000259" key="1">
    <source>
        <dbReference type="Pfam" id="PF03807"/>
    </source>
</evidence>
<dbReference type="RefSeq" id="WP_106060332.1">
    <property type="nucleotide sequence ID" value="NZ_PVXQ01000027.1"/>
</dbReference>
<dbReference type="Pfam" id="PF03807">
    <property type="entry name" value="F420_oxidored"/>
    <property type="match status" value="1"/>
</dbReference>
<dbReference type="Gene3D" id="3.40.50.720">
    <property type="entry name" value="NAD(P)-binding Rossmann-like Domain"/>
    <property type="match status" value="1"/>
</dbReference>
<name>A0A2T0BCD4_9CLOT</name>
<dbReference type="Proteomes" id="UP000239471">
    <property type="component" value="Unassembled WGS sequence"/>
</dbReference>
<feature type="domain" description="DUF2520" evidence="2">
    <location>
        <begin position="138"/>
        <end position="262"/>
    </location>
</feature>
<dbReference type="OrthoDB" id="9810755at2"/>
<dbReference type="PANTHER" id="PTHR40459">
    <property type="entry name" value="CONSERVED HYPOTHETICAL ALANINE AND LEUCINE RICH PROTEIN"/>
    <property type="match status" value="1"/>
</dbReference>
<dbReference type="InterPro" id="IPR008927">
    <property type="entry name" value="6-PGluconate_DH-like_C_sf"/>
</dbReference>